<sequence length="252" mass="27983">MVGETLSTQHIADLPTILPIDGNPAGKVYYIGGMNVIRKFTSSKSAAAFYENENNWNRWFKWLKMGFNDEMVQERITWIRILSLPICFRSMEVFAKLVWYSDDETNSTSHDGPMQVTEAPEEGEIIEESGEHDVPVTGGKDRCESHDKRRRIISTKLCPVGGKSVSLQPQQPSRDCNLHDIHPSSAPLFDLNTTASIIESNIDPSCEASESLSCEINSVVKIGKDVRFQIDEDDPVVAGIANNGGGVHTMLQ</sequence>
<proteinExistence type="predicted"/>
<keyword evidence="2" id="KW-1185">Reference proteome</keyword>
<dbReference type="EMBL" id="CM042013">
    <property type="protein sequence ID" value="KAI3738596.1"/>
    <property type="molecule type" value="Genomic_DNA"/>
</dbReference>
<evidence type="ECO:0000313" key="1">
    <source>
        <dbReference type="EMBL" id="KAI3738596.1"/>
    </source>
</evidence>
<accession>A0ACB9CWM2</accession>
<comment type="caution">
    <text evidence="1">The sequence shown here is derived from an EMBL/GenBank/DDBJ whole genome shotgun (WGS) entry which is preliminary data.</text>
</comment>
<gene>
    <name evidence="1" type="ORF">L2E82_28633</name>
</gene>
<name>A0ACB9CWM2_CICIN</name>
<organism evidence="1 2">
    <name type="scientific">Cichorium intybus</name>
    <name type="common">Chicory</name>
    <dbReference type="NCBI Taxonomy" id="13427"/>
    <lineage>
        <taxon>Eukaryota</taxon>
        <taxon>Viridiplantae</taxon>
        <taxon>Streptophyta</taxon>
        <taxon>Embryophyta</taxon>
        <taxon>Tracheophyta</taxon>
        <taxon>Spermatophyta</taxon>
        <taxon>Magnoliopsida</taxon>
        <taxon>eudicotyledons</taxon>
        <taxon>Gunneridae</taxon>
        <taxon>Pentapetalae</taxon>
        <taxon>asterids</taxon>
        <taxon>campanulids</taxon>
        <taxon>Asterales</taxon>
        <taxon>Asteraceae</taxon>
        <taxon>Cichorioideae</taxon>
        <taxon>Cichorieae</taxon>
        <taxon>Cichoriinae</taxon>
        <taxon>Cichorium</taxon>
    </lineage>
</organism>
<reference evidence="2" key="1">
    <citation type="journal article" date="2022" name="Mol. Ecol. Resour.">
        <title>The genomes of chicory, endive, great burdock and yacon provide insights into Asteraceae palaeo-polyploidization history and plant inulin production.</title>
        <authorList>
            <person name="Fan W."/>
            <person name="Wang S."/>
            <person name="Wang H."/>
            <person name="Wang A."/>
            <person name="Jiang F."/>
            <person name="Liu H."/>
            <person name="Zhao H."/>
            <person name="Xu D."/>
            <person name="Zhang Y."/>
        </authorList>
    </citation>
    <scope>NUCLEOTIDE SEQUENCE [LARGE SCALE GENOMIC DNA]</scope>
    <source>
        <strain evidence="2">cv. Punajuju</strain>
    </source>
</reference>
<evidence type="ECO:0000313" key="2">
    <source>
        <dbReference type="Proteomes" id="UP001055811"/>
    </source>
</evidence>
<protein>
    <submittedName>
        <fullName evidence="1">Uncharacterized protein</fullName>
    </submittedName>
</protein>
<dbReference type="Proteomes" id="UP001055811">
    <property type="component" value="Linkage Group LG05"/>
</dbReference>
<reference evidence="1 2" key="2">
    <citation type="journal article" date="2022" name="Mol. Ecol. Resour.">
        <title>The genomes of chicory, endive, great burdock and yacon provide insights into Asteraceae paleo-polyploidization history and plant inulin production.</title>
        <authorList>
            <person name="Fan W."/>
            <person name="Wang S."/>
            <person name="Wang H."/>
            <person name="Wang A."/>
            <person name="Jiang F."/>
            <person name="Liu H."/>
            <person name="Zhao H."/>
            <person name="Xu D."/>
            <person name="Zhang Y."/>
        </authorList>
    </citation>
    <scope>NUCLEOTIDE SEQUENCE [LARGE SCALE GENOMIC DNA]</scope>
    <source>
        <strain evidence="2">cv. Punajuju</strain>
        <tissue evidence="1">Leaves</tissue>
    </source>
</reference>